<proteinExistence type="predicted"/>
<dbReference type="Proteomes" id="UP001177003">
    <property type="component" value="Chromosome 1"/>
</dbReference>
<evidence type="ECO:0000313" key="4">
    <source>
        <dbReference type="Proteomes" id="UP001177003"/>
    </source>
</evidence>
<feature type="signal peptide" evidence="2">
    <location>
        <begin position="1"/>
        <end position="29"/>
    </location>
</feature>
<feature type="region of interest" description="Disordered" evidence="1">
    <location>
        <begin position="46"/>
        <end position="150"/>
    </location>
</feature>
<keyword evidence="4" id="KW-1185">Reference proteome</keyword>
<evidence type="ECO:0000313" key="3">
    <source>
        <dbReference type="EMBL" id="CAI9267122.1"/>
    </source>
</evidence>
<organism evidence="3 4">
    <name type="scientific">Lactuca saligna</name>
    <name type="common">Willowleaf lettuce</name>
    <dbReference type="NCBI Taxonomy" id="75948"/>
    <lineage>
        <taxon>Eukaryota</taxon>
        <taxon>Viridiplantae</taxon>
        <taxon>Streptophyta</taxon>
        <taxon>Embryophyta</taxon>
        <taxon>Tracheophyta</taxon>
        <taxon>Spermatophyta</taxon>
        <taxon>Magnoliopsida</taxon>
        <taxon>eudicotyledons</taxon>
        <taxon>Gunneridae</taxon>
        <taxon>Pentapetalae</taxon>
        <taxon>asterids</taxon>
        <taxon>campanulids</taxon>
        <taxon>Asterales</taxon>
        <taxon>Asteraceae</taxon>
        <taxon>Cichorioideae</taxon>
        <taxon>Cichorieae</taxon>
        <taxon>Lactucinae</taxon>
        <taxon>Lactuca</taxon>
    </lineage>
</organism>
<dbReference type="EMBL" id="OX465077">
    <property type="protein sequence ID" value="CAI9267122.1"/>
    <property type="molecule type" value="Genomic_DNA"/>
</dbReference>
<feature type="compositionally biased region" description="Basic and acidic residues" evidence="1">
    <location>
        <begin position="55"/>
        <end position="73"/>
    </location>
</feature>
<keyword evidence="2" id="KW-0732">Signal</keyword>
<reference evidence="3" key="1">
    <citation type="submission" date="2023-04" db="EMBL/GenBank/DDBJ databases">
        <authorList>
            <person name="Vijverberg K."/>
            <person name="Xiong W."/>
            <person name="Schranz E."/>
        </authorList>
    </citation>
    <scope>NUCLEOTIDE SEQUENCE</scope>
</reference>
<feature type="chain" id="PRO_5041433281" description="Transmembrane protein" evidence="2">
    <location>
        <begin position="30"/>
        <end position="150"/>
    </location>
</feature>
<evidence type="ECO:0000256" key="2">
    <source>
        <dbReference type="SAM" id="SignalP"/>
    </source>
</evidence>
<protein>
    <recommendedName>
        <fullName evidence="5">Transmembrane protein</fullName>
    </recommendedName>
</protein>
<evidence type="ECO:0000256" key="1">
    <source>
        <dbReference type="SAM" id="MobiDB-lite"/>
    </source>
</evidence>
<gene>
    <name evidence="3" type="ORF">LSALG_LOCUS7628</name>
</gene>
<name>A0AA35YAN3_LACSI</name>
<accession>A0AA35YAN3</accession>
<evidence type="ECO:0008006" key="5">
    <source>
        <dbReference type="Google" id="ProtNLM"/>
    </source>
</evidence>
<sequence length="150" mass="16900">MATRLHFFTLVVVLLITLIFIGVAPQINAARVSKYMIKDFEKENGNVSHVVPDGSIKRTSPEPRSLEEKDIKNPRPGSRPQRPLQRGIKNSVQSSPKPEGGPEDMRANPNPRVMGHGTYRVWRSQPSGMGEEENMEGREVIIPKSQRRHP</sequence>
<dbReference type="AlphaFoldDB" id="A0AA35YAN3"/>